<gene>
    <name evidence="3" type="ORF">SAMN04489732_110261</name>
</gene>
<feature type="domain" description="Helix-turn-helix" evidence="2">
    <location>
        <begin position="44"/>
        <end position="94"/>
    </location>
</feature>
<dbReference type="EMBL" id="FOEF01000010">
    <property type="protein sequence ID" value="SEP46464.1"/>
    <property type="molecule type" value="Genomic_DNA"/>
</dbReference>
<dbReference type="Gene3D" id="1.10.10.10">
    <property type="entry name" value="Winged helix-like DNA-binding domain superfamily/Winged helix DNA-binding domain"/>
    <property type="match status" value="1"/>
</dbReference>
<dbReference type="InterPro" id="IPR036388">
    <property type="entry name" value="WH-like_DNA-bd_sf"/>
</dbReference>
<evidence type="ECO:0000313" key="4">
    <source>
        <dbReference type="Proteomes" id="UP000198582"/>
    </source>
</evidence>
<dbReference type="Pfam" id="PF12728">
    <property type="entry name" value="HTH_17"/>
    <property type="match status" value="1"/>
</dbReference>
<reference evidence="3 4" key="1">
    <citation type="submission" date="2016-10" db="EMBL/GenBank/DDBJ databases">
        <authorList>
            <person name="de Groot N.N."/>
        </authorList>
    </citation>
    <scope>NUCLEOTIDE SEQUENCE [LARGE SCALE GENOMIC DNA]</scope>
    <source>
        <strain evidence="3 4">DSM 44993</strain>
    </source>
</reference>
<evidence type="ECO:0000259" key="2">
    <source>
        <dbReference type="Pfam" id="PF12728"/>
    </source>
</evidence>
<sequence>MNVTSRARLSSAEPSANWPPLPRTAPEATTNSNTPIETPLGGKLLTVHEVAAYLDISVNTLRKWRAKNYGPVGRPMGKHIRYLPEDVEAWVKAQGEA</sequence>
<dbReference type="AlphaFoldDB" id="A0A1H8Y2E5"/>
<dbReference type="NCBIfam" id="TIGR01764">
    <property type="entry name" value="excise"/>
    <property type="match status" value="1"/>
</dbReference>
<dbReference type="Proteomes" id="UP000198582">
    <property type="component" value="Unassembled WGS sequence"/>
</dbReference>
<dbReference type="RefSeq" id="WP_342744049.1">
    <property type="nucleotide sequence ID" value="NZ_FOEF01000010.1"/>
</dbReference>
<dbReference type="InterPro" id="IPR041657">
    <property type="entry name" value="HTH_17"/>
</dbReference>
<name>A0A1H8Y2E5_9PSEU</name>
<proteinExistence type="predicted"/>
<evidence type="ECO:0000313" key="3">
    <source>
        <dbReference type="EMBL" id="SEP46464.1"/>
    </source>
</evidence>
<feature type="region of interest" description="Disordered" evidence="1">
    <location>
        <begin position="1"/>
        <end position="40"/>
    </location>
</feature>
<dbReference type="InterPro" id="IPR009061">
    <property type="entry name" value="DNA-bd_dom_put_sf"/>
</dbReference>
<accession>A0A1H8Y2E5</accession>
<dbReference type="SUPFAM" id="SSF46955">
    <property type="entry name" value="Putative DNA-binding domain"/>
    <property type="match status" value="1"/>
</dbReference>
<dbReference type="STRING" id="394193.SAMN04489732_110261"/>
<organism evidence="3 4">
    <name type="scientific">Amycolatopsis saalfeldensis</name>
    <dbReference type="NCBI Taxonomy" id="394193"/>
    <lineage>
        <taxon>Bacteria</taxon>
        <taxon>Bacillati</taxon>
        <taxon>Actinomycetota</taxon>
        <taxon>Actinomycetes</taxon>
        <taxon>Pseudonocardiales</taxon>
        <taxon>Pseudonocardiaceae</taxon>
        <taxon>Amycolatopsis</taxon>
    </lineage>
</organism>
<feature type="compositionally biased region" description="Polar residues" evidence="1">
    <location>
        <begin position="27"/>
        <end position="36"/>
    </location>
</feature>
<evidence type="ECO:0000256" key="1">
    <source>
        <dbReference type="SAM" id="MobiDB-lite"/>
    </source>
</evidence>
<dbReference type="GO" id="GO:0003677">
    <property type="term" value="F:DNA binding"/>
    <property type="evidence" value="ECO:0007669"/>
    <property type="project" value="InterPro"/>
</dbReference>
<protein>
    <submittedName>
        <fullName evidence="3">DNA binding domain-containing protein, excisionase family</fullName>
    </submittedName>
</protein>
<feature type="compositionally biased region" description="Polar residues" evidence="1">
    <location>
        <begin position="1"/>
        <end position="14"/>
    </location>
</feature>
<dbReference type="InterPro" id="IPR010093">
    <property type="entry name" value="SinI_DNA-bd"/>
</dbReference>
<keyword evidence="4" id="KW-1185">Reference proteome</keyword>